<sequence length="88" mass="9863">MLSLQTDLRQYNQQQQLLISRVPPDGVAVGDQKIDSSFPFQSESALSSGNINSELSREGSKEHSNGCEIIKRVGNRIGKMHELKHQNR</sequence>
<dbReference type="STRING" id="4081.A0A3Q7IA12"/>
<name>A0A3Q7IA12_SOLLC</name>
<feature type="compositionally biased region" description="Basic and acidic residues" evidence="1">
    <location>
        <begin position="55"/>
        <end position="67"/>
    </location>
</feature>
<evidence type="ECO:0000313" key="2">
    <source>
        <dbReference type="EnsemblPlants" id="Solyc09g097825.1.1"/>
    </source>
</evidence>
<protein>
    <submittedName>
        <fullName evidence="2">Uncharacterized protein</fullName>
    </submittedName>
</protein>
<dbReference type="Proteomes" id="UP000004994">
    <property type="component" value="Chromosome 9"/>
</dbReference>
<dbReference type="Gramene" id="Solyc09g097825.1.1">
    <property type="protein sequence ID" value="Solyc09g097825.1.1"/>
    <property type="gene ID" value="Solyc09g097825.1"/>
</dbReference>
<evidence type="ECO:0000256" key="1">
    <source>
        <dbReference type="SAM" id="MobiDB-lite"/>
    </source>
</evidence>
<reference evidence="2" key="1">
    <citation type="journal article" date="2012" name="Nature">
        <title>The tomato genome sequence provides insights into fleshy fruit evolution.</title>
        <authorList>
            <consortium name="Tomato Genome Consortium"/>
        </authorList>
    </citation>
    <scope>NUCLEOTIDE SEQUENCE [LARGE SCALE GENOMIC DNA]</scope>
    <source>
        <strain evidence="2">cv. Heinz 1706</strain>
    </source>
</reference>
<dbReference type="EnsemblPlants" id="Solyc09g097825.1.1">
    <property type="protein sequence ID" value="Solyc09g097825.1.1"/>
    <property type="gene ID" value="Solyc09g097825.1"/>
</dbReference>
<evidence type="ECO:0000313" key="3">
    <source>
        <dbReference type="Proteomes" id="UP000004994"/>
    </source>
</evidence>
<proteinExistence type="predicted"/>
<organism evidence="2">
    <name type="scientific">Solanum lycopersicum</name>
    <name type="common">Tomato</name>
    <name type="synonym">Lycopersicon esculentum</name>
    <dbReference type="NCBI Taxonomy" id="4081"/>
    <lineage>
        <taxon>Eukaryota</taxon>
        <taxon>Viridiplantae</taxon>
        <taxon>Streptophyta</taxon>
        <taxon>Embryophyta</taxon>
        <taxon>Tracheophyta</taxon>
        <taxon>Spermatophyta</taxon>
        <taxon>Magnoliopsida</taxon>
        <taxon>eudicotyledons</taxon>
        <taxon>Gunneridae</taxon>
        <taxon>Pentapetalae</taxon>
        <taxon>asterids</taxon>
        <taxon>lamiids</taxon>
        <taxon>Solanales</taxon>
        <taxon>Solanaceae</taxon>
        <taxon>Solanoideae</taxon>
        <taxon>Solaneae</taxon>
        <taxon>Solanum</taxon>
        <taxon>Solanum subgen. Lycopersicon</taxon>
    </lineage>
</organism>
<feature type="compositionally biased region" description="Polar residues" evidence="1">
    <location>
        <begin position="40"/>
        <end position="54"/>
    </location>
</feature>
<dbReference type="InParanoid" id="A0A3Q7IA12"/>
<accession>A0A3Q7IA12</accession>
<dbReference type="AlphaFoldDB" id="A0A3Q7IA12"/>
<keyword evidence="3" id="KW-1185">Reference proteome</keyword>
<reference evidence="2" key="2">
    <citation type="submission" date="2019-01" db="UniProtKB">
        <authorList>
            <consortium name="EnsemblPlants"/>
        </authorList>
    </citation>
    <scope>IDENTIFICATION</scope>
    <source>
        <strain evidence="2">cv. Heinz 1706</strain>
    </source>
</reference>
<feature type="region of interest" description="Disordered" evidence="1">
    <location>
        <begin position="40"/>
        <end position="67"/>
    </location>
</feature>